<protein>
    <submittedName>
        <fullName evidence="1">Uncharacterized protein</fullName>
    </submittedName>
</protein>
<keyword evidence="2" id="KW-1185">Reference proteome</keyword>
<dbReference type="EMBL" id="JBHULG010000001">
    <property type="protein sequence ID" value="MFD2544531.1"/>
    <property type="molecule type" value="Genomic_DNA"/>
</dbReference>
<evidence type="ECO:0000313" key="1">
    <source>
        <dbReference type="EMBL" id="MFD2544531.1"/>
    </source>
</evidence>
<name>A0ABW5K6U7_9FLAO</name>
<accession>A0ABW5K6U7</accession>
<comment type="caution">
    <text evidence="1">The sequence shown here is derived from an EMBL/GenBank/DDBJ whole genome shotgun (WGS) entry which is preliminary data.</text>
</comment>
<dbReference type="Proteomes" id="UP001597394">
    <property type="component" value="Unassembled WGS sequence"/>
</dbReference>
<gene>
    <name evidence="1" type="ORF">ACFSO8_03555</name>
</gene>
<organism evidence="1 2">
    <name type="scientific">Kaistella montana</name>
    <dbReference type="NCBI Taxonomy" id="1849733"/>
    <lineage>
        <taxon>Bacteria</taxon>
        <taxon>Pseudomonadati</taxon>
        <taxon>Bacteroidota</taxon>
        <taxon>Flavobacteriia</taxon>
        <taxon>Flavobacteriales</taxon>
        <taxon>Weeksellaceae</taxon>
        <taxon>Chryseobacterium group</taxon>
        <taxon>Kaistella</taxon>
    </lineage>
</organism>
<evidence type="ECO:0000313" key="2">
    <source>
        <dbReference type="Proteomes" id="UP001597394"/>
    </source>
</evidence>
<reference evidence="2" key="1">
    <citation type="journal article" date="2019" name="Int. J. Syst. Evol. Microbiol.">
        <title>The Global Catalogue of Microorganisms (GCM) 10K type strain sequencing project: providing services to taxonomists for standard genome sequencing and annotation.</title>
        <authorList>
            <consortium name="The Broad Institute Genomics Platform"/>
            <consortium name="The Broad Institute Genome Sequencing Center for Infectious Disease"/>
            <person name="Wu L."/>
            <person name="Ma J."/>
        </authorList>
    </citation>
    <scope>NUCLEOTIDE SEQUENCE [LARGE SCALE GENOMIC DNA]</scope>
    <source>
        <strain evidence="2">KCTC 52204</strain>
    </source>
</reference>
<proteinExistence type="predicted"/>
<sequence length="309" mass="36007">MDKITTVERTINYFELKPTLSKEGSTSDFTAVFKKIIALSRTKSRERFVMNNDKLLYLTDIKFDNTLKRISGKLLNIRMDGFPELMNTKDDAIRDITAAEEEGIIETSHFILSLAKKPMILSLEFNQYGPRINDFIFYLEHFIFKEGVSAKIEYNPFVRDDLENYKKRIHRVSSVVAKVHKDDVKRVNEYDKDLFDAIATAANISEAEYVTLELKYDYRNMPDTPVIRNKILKIINKLISNKKAYSVFTKLVVKAEDNEYNDKLKNFDLLNIWIKTRIMVEKKPKSRVIVSADIFSKMGIDLVKEFPGR</sequence>
<dbReference type="RefSeq" id="WP_255927640.1">
    <property type="nucleotide sequence ID" value="NZ_JANFQP010000001.1"/>
</dbReference>